<feature type="region of interest" description="Disordered" evidence="5">
    <location>
        <begin position="120"/>
        <end position="172"/>
    </location>
</feature>
<evidence type="ECO:0000259" key="6">
    <source>
        <dbReference type="PROSITE" id="PS50114"/>
    </source>
</evidence>
<organism evidence="7 8">
    <name type="scientific">Vanrija albida</name>
    <dbReference type="NCBI Taxonomy" id="181172"/>
    <lineage>
        <taxon>Eukaryota</taxon>
        <taxon>Fungi</taxon>
        <taxon>Dikarya</taxon>
        <taxon>Basidiomycota</taxon>
        <taxon>Agaricomycotina</taxon>
        <taxon>Tremellomycetes</taxon>
        <taxon>Trichosporonales</taxon>
        <taxon>Trichosporonaceae</taxon>
        <taxon>Vanrija</taxon>
    </lineage>
</organism>
<feature type="compositionally biased region" description="Low complexity" evidence="5">
    <location>
        <begin position="293"/>
        <end position="303"/>
    </location>
</feature>
<keyword evidence="1" id="KW-0479">Metal-binding</keyword>
<dbReference type="SUPFAM" id="SSF57716">
    <property type="entry name" value="Glucocorticoid receptor-like (DNA-binding domain)"/>
    <property type="match status" value="1"/>
</dbReference>
<evidence type="ECO:0000256" key="5">
    <source>
        <dbReference type="SAM" id="MobiDB-lite"/>
    </source>
</evidence>
<feature type="compositionally biased region" description="Low complexity" evidence="5">
    <location>
        <begin position="1"/>
        <end position="16"/>
    </location>
</feature>
<evidence type="ECO:0000256" key="3">
    <source>
        <dbReference type="ARBA" id="ARBA00022833"/>
    </source>
</evidence>
<dbReference type="CDD" id="cd00202">
    <property type="entry name" value="ZnF_GATA"/>
    <property type="match status" value="1"/>
</dbReference>
<dbReference type="PROSITE" id="PS50114">
    <property type="entry name" value="GATA_ZN_FINGER_2"/>
    <property type="match status" value="1"/>
</dbReference>
<dbReference type="Pfam" id="PF00320">
    <property type="entry name" value="GATA"/>
    <property type="match status" value="1"/>
</dbReference>
<feature type="compositionally biased region" description="Polar residues" evidence="5">
    <location>
        <begin position="146"/>
        <end position="172"/>
    </location>
</feature>
<dbReference type="InterPro" id="IPR013088">
    <property type="entry name" value="Znf_NHR/GATA"/>
</dbReference>
<dbReference type="GeneID" id="95989159"/>
<dbReference type="SMART" id="SM00401">
    <property type="entry name" value="ZnF_GATA"/>
    <property type="match status" value="1"/>
</dbReference>
<evidence type="ECO:0000256" key="4">
    <source>
        <dbReference type="PROSITE-ProRule" id="PRU00094"/>
    </source>
</evidence>
<feature type="region of interest" description="Disordered" evidence="5">
    <location>
        <begin position="60"/>
        <end position="95"/>
    </location>
</feature>
<protein>
    <recommendedName>
        <fullName evidence="6">GATA-type domain-containing protein</fullName>
    </recommendedName>
</protein>
<dbReference type="EMBL" id="JBBXJM010000006">
    <property type="protein sequence ID" value="KAL1406417.1"/>
    <property type="molecule type" value="Genomic_DNA"/>
</dbReference>
<sequence length="374" mass="40605">MTQASSSSSPSSSSQPAPSPFAYTLQPPVYEYEYDSAWPSPSPPEITTAHDSFDYFFPQLQPRVTPTSERSGFSLSPVTPPPVSSPPADWHSPEHLDHHYNLEALHYASGDTTNLWQQSSLSEEVKRLSPRRPDFPGSDRDDAVDQTPSSSSYIMQQPTYQQDQYSSTSLQPTGYPSMASIYPTGLGSNFPDFNAYNPHYPAQPYATPFPTSEPATDPWQRNDLGHVGPQEFAQALLAYRHIQAAIPHIRPADHQGPSASGQPYRSIVDCANTAADYLSGRLQVAPAAGAMRAAASRPSGGAPEPKRARASNGDKDRPATYCRGCGATETPEWRRGPLGPRTLCNACGLVHMKMLRKKKKAEEKAAQAAASAKG</sequence>
<keyword evidence="8" id="KW-1185">Reference proteome</keyword>
<keyword evidence="3" id="KW-0862">Zinc</keyword>
<dbReference type="InterPro" id="IPR000679">
    <property type="entry name" value="Znf_GATA"/>
</dbReference>
<evidence type="ECO:0000256" key="2">
    <source>
        <dbReference type="ARBA" id="ARBA00022771"/>
    </source>
</evidence>
<comment type="caution">
    <text evidence="7">The sequence shown here is derived from an EMBL/GenBank/DDBJ whole genome shotgun (WGS) entry which is preliminary data.</text>
</comment>
<accession>A0ABR3PWB0</accession>
<evidence type="ECO:0000313" key="7">
    <source>
        <dbReference type="EMBL" id="KAL1406417.1"/>
    </source>
</evidence>
<feature type="compositionally biased region" description="Polar residues" evidence="5">
    <location>
        <begin position="62"/>
        <end position="73"/>
    </location>
</feature>
<reference evidence="7 8" key="1">
    <citation type="submission" date="2023-08" db="EMBL/GenBank/DDBJ databases">
        <title>Annotated Genome Sequence of Vanrija albida AlHP1.</title>
        <authorList>
            <person name="Herzog R."/>
        </authorList>
    </citation>
    <scope>NUCLEOTIDE SEQUENCE [LARGE SCALE GENOMIC DNA]</scope>
    <source>
        <strain evidence="7 8">AlHP1</strain>
    </source>
</reference>
<dbReference type="Gene3D" id="3.30.50.10">
    <property type="entry name" value="Erythroid Transcription Factor GATA-1, subunit A"/>
    <property type="match status" value="1"/>
</dbReference>
<feature type="compositionally biased region" description="Basic and acidic residues" evidence="5">
    <location>
        <begin position="123"/>
        <end position="143"/>
    </location>
</feature>
<dbReference type="RefSeq" id="XP_069206361.1">
    <property type="nucleotide sequence ID" value="XM_069356520.1"/>
</dbReference>
<evidence type="ECO:0000313" key="8">
    <source>
        <dbReference type="Proteomes" id="UP001565368"/>
    </source>
</evidence>
<feature type="region of interest" description="Disordered" evidence="5">
    <location>
        <begin position="1"/>
        <end position="22"/>
    </location>
</feature>
<dbReference type="Proteomes" id="UP001565368">
    <property type="component" value="Unassembled WGS sequence"/>
</dbReference>
<keyword evidence="2 4" id="KW-0863">Zinc-finger</keyword>
<proteinExistence type="predicted"/>
<feature type="domain" description="GATA-type" evidence="6">
    <location>
        <begin position="316"/>
        <end position="351"/>
    </location>
</feature>
<name>A0ABR3PWB0_9TREE</name>
<feature type="region of interest" description="Disordered" evidence="5">
    <location>
        <begin position="293"/>
        <end position="320"/>
    </location>
</feature>
<evidence type="ECO:0000256" key="1">
    <source>
        <dbReference type="ARBA" id="ARBA00022723"/>
    </source>
</evidence>
<feature type="compositionally biased region" description="Basic and acidic residues" evidence="5">
    <location>
        <begin position="304"/>
        <end position="318"/>
    </location>
</feature>
<gene>
    <name evidence="7" type="ORF">Q8F55_008116</name>
</gene>
<dbReference type="PANTHER" id="PTHR45658">
    <property type="entry name" value="GATA TRANSCRIPTION FACTOR"/>
    <property type="match status" value="1"/>
</dbReference>
<dbReference type="InterPro" id="IPR051140">
    <property type="entry name" value="GATA_TF"/>
</dbReference>